<dbReference type="EC" id="3.1.2.4" evidence="2"/>
<dbReference type="InterPro" id="IPR032259">
    <property type="entry name" value="HIBYL-CoA-H"/>
</dbReference>
<dbReference type="NCBIfam" id="NF004127">
    <property type="entry name" value="PRK05617.1"/>
    <property type="match status" value="1"/>
</dbReference>
<dbReference type="PANTHER" id="PTHR43176">
    <property type="entry name" value="3-HYDROXYISOBUTYRYL-COA HYDROLASE-RELATED"/>
    <property type="match status" value="1"/>
</dbReference>
<evidence type="ECO:0000256" key="2">
    <source>
        <dbReference type="RuleBase" id="RU369070"/>
    </source>
</evidence>
<dbReference type="GO" id="GO:0003860">
    <property type="term" value="F:3-hydroxyisobutyryl-CoA hydrolase activity"/>
    <property type="evidence" value="ECO:0007669"/>
    <property type="project" value="UniProtKB-UniRule"/>
</dbReference>
<dbReference type="InterPro" id="IPR045004">
    <property type="entry name" value="ECH_dom"/>
</dbReference>
<dbReference type="PANTHER" id="PTHR43176:SF14">
    <property type="entry name" value="SMALL RIBOSOMAL SUBUNIT PROTEIN MS47"/>
    <property type="match status" value="1"/>
</dbReference>
<dbReference type="InterPro" id="IPR029045">
    <property type="entry name" value="ClpP/crotonase-like_dom_sf"/>
</dbReference>
<gene>
    <name evidence="5" type="ORF">TSUD_07510</name>
</gene>
<dbReference type="FunFam" id="3.90.226.10:FF:000027">
    <property type="entry name" value="Probable 3-hydroxyisobutyryl-CoA hydrolase 2"/>
    <property type="match status" value="1"/>
</dbReference>
<protein>
    <recommendedName>
        <fullName evidence="2">3-hydroxyisobutyryl-CoA hydrolase</fullName>
        <shortName evidence="2">HIB-CoA hydrolase</shortName>
        <shortName evidence="2">HIBYL-CoA-H</shortName>
        <ecNumber evidence="2">3.1.2.4</ecNumber>
    </recommendedName>
    <alternativeName>
        <fullName evidence="2">3-hydroxyisobutyryl-coenzyme A hydrolase</fullName>
    </alternativeName>
</protein>
<dbReference type="CDD" id="cd06558">
    <property type="entry name" value="crotonase-like"/>
    <property type="match status" value="1"/>
</dbReference>
<dbReference type="GO" id="GO:0006574">
    <property type="term" value="P:L-valine catabolic process"/>
    <property type="evidence" value="ECO:0007669"/>
    <property type="project" value="UniProtKB-UniRule"/>
</dbReference>
<evidence type="ECO:0000256" key="1">
    <source>
        <dbReference type="ARBA" id="ARBA00022801"/>
    </source>
</evidence>
<evidence type="ECO:0000313" key="5">
    <source>
        <dbReference type="EMBL" id="GAU17689.1"/>
    </source>
</evidence>
<proteinExistence type="inferred from homology"/>
<feature type="region of interest" description="Disordered" evidence="3">
    <location>
        <begin position="18"/>
        <end position="41"/>
    </location>
</feature>
<comment type="pathway">
    <text evidence="2">Amino-acid degradation; L-valine degradation.</text>
</comment>
<accession>A0A2Z6M6P2</accession>
<comment type="function">
    <text evidence="2">Hydrolyzes 3-hydroxyisobutyryl-CoA (HIBYL-CoA), a saline catabolite. Has high activity toward isobutyryl-CoA. Could be an isobutyryl-CoA dehydrogenase that functions in valine catabolism.</text>
</comment>
<dbReference type="Gene3D" id="3.90.226.10">
    <property type="entry name" value="2-enoyl-CoA Hydratase, Chain A, domain 1"/>
    <property type="match status" value="1"/>
</dbReference>
<feature type="domain" description="Enoyl-CoA hydratase/isomerase" evidence="4">
    <location>
        <begin position="54"/>
        <end position="382"/>
    </location>
</feature>
<dbReference type="AlphaFoldDB" id="A0A2Z6M6P2"/>
<evidence type="ECO:0000313" key="6">
    <source>
        <dbReference type="Proteomes" id="UP000242715"/>
    </source>
</evidence>
<name>A0A2Z6M6P2_TRISU</name>
<evidence type="ECO:0000259" key="4">
    <source>
        <dbReference type="Pfam" id="PF16113"/>
    </source>
</evidence>
<dbReference type="OrthoDB" id="16820at2759"/>
<dbReference type="EMBL" id="DF973175">
    <property type="protein sequence ID" value="GAU17689.1"/>
    <property type="molecule type" value="Genomic_DNA"/>
</dbReference>
<comment type="catalytic activity">
    <reaction evidence="2">
        <text>3-hydroxy-2-methylpropanoyl-CoA + H2O = 3-hydroxy-2-methylpropanoate + CoA + H(+)</text>
        <dbReference type="Rhea" id="RHEA:20888"/>
        <dbReference type="ChEBI" id="CHEBI:11805"/>
        <dbReference type="ChEBI" id="CHEBI:15377"/>
        <dbReference type="ChEBI" id="CHEBI:15378"/>
        <dbReference type="ChEBI" id="CHEBI:57287"/>
        <dbReference type="ChEBI" id="CHEBI:57340"/>
        <dbReference type="EC" id="3.1.2.4"/>
    </reaction>
</comment>
<dbReference type="Proteomes" id="UP000242715">
    <property type="component" value="Unassembled WGS sequence"/>
</dbReference>
<evidence type="ECO:0000256" key="3">
    <source>
        <dbReference type="SAM" id="MobiDB-lite"/>
    </source>
</evidence>
<keyword evidence="6" id="KW-1185">Reference proteome</keyword>
<sequence>MQRFKSLLPQARFSSRSLYSHPRPFSAQPNYAQRNDDEEDPQNQILVQGRAKSRAAILNRPSSLNALTTSMVARLKRLYDSWEENSDIGFVLMKGSGTAFCSGADVVRLYHSLNEGNAEEAKEFFKTLYSFVYLQGTYLKPHVSILNGRTMGCGSGISLPGMFRVIFSHPEAQIGFHPDAGASYLLSGLPGYLGEYLALTGDKLNGVEMIACRLATHYSLNARLAWLEERLGKLVTDDPSIVEASLSQYADLVYPDRSGILHKIDTIDRCFSHDTVEEIIEALEKEAAEFLDEWCLTTLQKIREASPLSLKVILRSIREGRFETLDQCLVREYRVSVRAISKNVSSDFVEGVRARMVDKDFAPKWDPPSLKDVSEDMVDHYFSPFDELEPELVLPTALREPYM</sequence>
<comment type="similarity">
    <text evidence="2">Belongs to the enoyl-CoA hydratase/isomerase family.</text>
</comment>
<keyword evidence="1 2" id="KW-0378">Hydrolase</keyword>
<dbReference type="Pfam" id="PF16113">
    <property type="entry name" value="ECH_2"/>
    <property type="match status" value="1"/>
</dbReference>
<dbReference type="SUPFAM" id="SSF52096">
    <property type="entry name" value="ClpP/crotonase"/>
    <property type="match status" value="1"/>
</dbReference>
<reference evidence="6" key="1">
    <citation type="journal article" date="2017" name="Front. Plant Sci.">
        <title>Climate Clever Clovers: New Paradigm to Reduce the Environmental Footprint of Ruminants by Breeding Low Methanogenic Forages Utilizing Haplotype Variation.</title>
        <authorList>
            <person name="Kaur P."/>
            <person name="Appels R."/>
            <person name="Bayer P.E."/>
            <person name="Keeble-Gagnere G."/>
            <person name="Wang J."/>
            <person name="Hirakawa H."/>
            <person name="Shirasawa K."/>
            <person name="Vercoe P."/>
            <person name="Stefanova K."/>
            <person name="Durmic Z."/>
            <person name="Nichols P."/>
            <person name="Revell C."/>
            <person name="Isobe S.N."/>
            <person name="Edwards D."/>
            <person name="Erskine W."/>
        </authorList>
    </citation>
    <scope>NUCLEOTIDE SEQUENCE [LARGE SCALE GENOMIC DNA]</scope>
    <source>
        <strain evidence="6">cv. Daliak</strain>
    </source>
</reference>
<organism evidence="5 6">
    <name type="scientific">Trifolium subterraneum</name>
    <name type="common">Subterranean clover</name>
    <dbReference type="NCBI Taxonomy" id="3900"/>
    <lineage>
        <taxon>Eukaryota</taxon>
        <taxon>Viridiplantae</taxon>
        <taxon>Streptophyta</taxon>
        <taxon>Embryophyta</taxon>
        <taxon>Tracheophyta</taxon>
        <taxon>Spermatophyta</taxon>
        <taxon>Magnoliopsida</taxon>
        <taxon>eudicotyledons</taxon>
        <taxon>Gunneridae</taxon>
        <taxon>Pentapetalae</taxon>
        <taxon>rosids</taxon>
        <taxon>fabids</taxon>
        <taxon>Fabales</taxon>
        <taxon>Fabaceae</taxon>
        <taxon>Papilionoideae</taxon>
        <taxon>50 kb inversion clade</taxon>
        <taxon>NPAAA clade</taxon>
        <taxon>Hologalegina</taxon>
        <taxon>IRL clade</taxon>
        <taxon>Trifolieae</taxon>
        <taxon>Trifolium</taxon>
    </lineage>
</organism>